<name>A0A2H5AJH8_9VIRU</name>
<dbReference type="Proteomes" id="UP000242696">
    <property type="component" value="Segment"/>
</dbReference>
<organism evidence="1">
    <name type="scientific">black bullhead herpesvirus</name>
    <dbReference type="NCBI Taxonomy" id="508441"/>
    <lineage>
        <taxon>Viruses</taxon>
        <taxon>Duplodnaviria</taxon>
        <taxon>Heunggongvirae</taxon>
        <taxon>Peploviricota</taxon>
        <taxon>Herviviricetes</taxon>
        <taxon>Herpesvirales</taxon>
        <taxon>Alloherpesviridae</taxon>
        <taxon>Ictavirus</taxon>
        <taxon>Ictavirus ictaluridallo2</taxon>
    </lineage>
</organism>
<sequence length="440" mass="50078">MEQILRQLLIGSCGVQPSGGIGEHILEWGRTKNSGTSTVAGWTPPPPSFLMSNTILRIHTSEPAFFIHVKHVNTVTNRQHMVRTVGRGHHKTIQSNIIKRGAARFVTDKKKLGNLFGAKSTRIEFTTGDHRSANYTANCKPLIQPVYKSYFNLIMKSHGEYSVGSHRDVINNLNYTTYLYGVQNPMTTMIESTKKKDFLTPFFFSSINLMGPVKTTNQLFISMTINTQRLTHETIGDLGQTLYPIYSLLEVDVKLNWFCNMMVLYFGGFLNTPNKIIILWANESYYIDHPHENGLRGPETWLQYRAYMLPKCAPHFNGFSMAFAQRTGQFRYKNCEMVHLAPLLLTTDLMPLVMSYGAHLIEARKVASFKELVVMISTNPGEKITIQQTPEKTVIVHDGRQLIEWHHGASFKVERAERIVLRKKINQYIKCKSADTEAAE</sequence>
<protein>
    <submittedName>
        <fullName evidence="1">ORF34</fullName>
    </submittedName>
</protein>
<dbReference type="RefSeq" id="YP_009447859.1">
    <property type="nucleotide sequence ID" value="NC_036579.1"/>
</dbReference>
<reference evidence="1" key="1">
    <citation type="journal article" date="2018" name="Arch. Virol.">
        <title>Complete genome sequence and analysis of ictalurid herpesvirus 2.</title>
        <authorList>
            <person name="Borzak R."/>
            <person name="Haluk T."/>
            <person name="Bartha D."/>
            <person name="Doszpoly A."/>
        </authorList>
    </citation>
    <scope>NUCLEOTIDE SEQUENCE</scope>
    <source>
        <strain evidence="1">760/94</strain>
    </source>
</reference>
<dbReference type="GeneID" id="35414679"/>
<dbReference type="KEGG" id="vg:35414679"/>
<keyword evidence="2" id="KW-1185">Reference proteome</keyword>
<dbReference type="OrthoDB" id="13671at10239"/>
<dbReference type="EMBL" id="MG271984">
    <property type="protein sequence ID" value="AUG72287.1"/>
    <property type="molecule type" value="Genomic_DNA"/>
</dbReference>
<accession>A0A2H5AJH8</accession>
<proteinExistence type="predicted"/>
<evidence type="ECO:0000313" key="1">
    <source>
        <dbReference type="EMBL" id="AUG72287.1"/>
    </source>
</evidence>
<evidence type="ECO:0000313" key="2">
    <source>
        <dbReference type="Proteomes" id="UP000242696"/>
    </source>
</evidence>